<dbReference type="Gene3D" id="3.40.250.10">
    <property type="entry name" value="Rhodanese-like domain"/>
    <property type="match status" value="1"/>
</dbReference>
<reference evidence="2 3" key="1">
    <citation type="submission" date="2023-07" db="EMBL/GenBank/DDBJ databases">
        <title>Sorghum-associated microbial communities from plants grown in Nebraska, USA.</title>
        <authorList>
            <person name="Schachtman D."/>
        </authorList>
    </citation>
    <scope>NUCLEOTIDE SEQUENCE [LARGE SCALE GENOMIC DNA]</scope>
    <source>
        <strain evidence="2 3">584</strain>
    </source>
</reference>
<dbReference type="InterPro" id="IPR001763">
    <property type="entry name" value="Rhodanese-like_dom"/>
</dbReference>
<comment type="caution">
    <text evidence="2">The sequence shown here is derived from an EMBL/GenBank/DDBJ whole genome shotgun (WGS) entry which is preliminary data.</text>
</comment>
<proteinExistence type="predicted"/>
<feature type="domain" description="Rhodanese" evidence="1">
    <location>
        <begin position="16"/>
        <end position="108"/>
    </location>
</feature>
<sequence>MTDKISRAELKAKLDRGDAVTLVEALPEAYWRDQHLPGALSLPHDKVDALAAGLLPDKAAEIVVYCANTPCQNSSIAARRLAQLGYTRVRDYVEGKQDWIEAGLPVETAAAVAG</sequence>
<dbReference type="SUPFAM" id="SSF52821">
    <property type="entry name" value="Rhodanese/Cell cycle control phosphatase"/>
    <property type="match status" value="1"/>
</dbReference>
<dbReference type="Proteomes" id="UP001262410">
    <property type="component" value="Unassembled WGS sequence"/>
</dbReference>
<dbReference type="PANTHER" id="PTHR43031:SF16">
    <property type="entry name" value="OXIDOREDUCTASE"/>
    <property type="match status" value="1"/>
</dbReference>
<dbReference type="PROSITE" id="PS50206">
    <property type="entry name" value="RHODANESE_3"/>
    <property type="match status" value="1"/>
</dbReference>
<dbReference type="CDD" id="cd00158">
    <property type="entry name" value="RHOD"/>
    <property type="match status" value="1"/>
</dbReference>
<dbReference type="RefSeq" id="WP_309798908.1">
    <property type="nucleotide sequence ID" value="NZ_JAVDPW010000009.1"/>
</dbReference>
<dbReference type="InterPro" id="IPR036873">
    <property type="entry name" value="Rhodanese-like_dom_sf"/>
</dbReference>
<protein>
    <submittedName>
        <fullName evidence="2">Rhodanese-related sulfurtransferase</fullName>
    </submittedName>
</protein>
<dbReference type="EMBL" id="JAVDPW010000009">
    <property type="protein sequence ID" value="MDR6292644.1"/>
    <property type="molecule type" value="Genomic_DNA"/>
</dbReference>
<dbReference type="SMART" id="SM00450">
    <property type="entry name" value="RHOD"/>
    <property type="match status" value="1"/>
</dbReference>
<evidence type="ECO:0000313" key="2">
    <source>
        <dbReference type="EMBL" id="MDR6292644.1"/>
    </source>
</evidence>
<accession>A0ABU1JVJ5</accession>
<dbReference type="PANTHER" id="PTHR43031">
    <property type="entry name" value="FAD-DEPENDENT OXIDOREDUCTASE"/>
    <property type="match status" value="1"/>
</dbReference>
<gene>
    <name evidence="2" type="ORF">E9232_005184</name>
</gene>
<organism evidence="2 3">
    <name type="scientific">Inquilinus ginsengisoli</name>
    <dbReference type="NCBI Taxonomy" id="363840"/>
    <lineage>
        <taxon>Bacteria</taxon>
        <taxon>Pseudomonadati</taxon>
        <taxon>Pseudomonadota</taxon>
        <taxon>Alphaproteobacteria</taxon>
        <taxon>Rhodospirillales</taxon>
        <taxon>Rhodospirillaceae</taxon>
        <taxon>Inquilinus</taxon>
    </lineage>
</organism>
<evidence type="ECO:0000259" key="1">
    <source>
        <dbReference type="PROSITE" id="PS50206"/>
    </source>
</evidence>
<name>A0ABU1JVJ5_9PROT</name>
<dbReference type="Pfam" id="PF00581">
    <property type="entry name" value="Rhodanese"/>
    <property type="match status" value="1"/>
</dbReference>
<keyword evidence="3" id="KW-1185">Reference proteome</keyword>
<dbReference type="InterPro" id="IPR050229">
    <property type="entry name" value="GlpE_sulfurtransferase"/>
</dbReference>
<evidence type="ECO:0000313" key="3">
    <source>
        <dbReference type="Proteomes" id="UP001262410"/>
    </source>
</evidence>